<evidence type="ECO:0000256" key="1">
    <source>
        <dbReference type="ARBA" id="ARBA00001805"/>
    </source>
</evidence>
<dbReference type="GO" id="GO:0016872">
    <property type="term" value="F:intramolecular lyase activity"/>
    <property type="evidence" value="ECO:0007669"/>
    <property type="project" value="InterPro"/>
</dbReference>
<dbReference type="SFLD" id="SFLDS00005">
    <property type="entry name" value="Isoprenoid_Synthase_Type_I"/>
    <property type="match status" value="1"/>
</dbReference>
<dbReference type="OrthoDB" id="6600518at2759"/>
<dbReference type="GO" id="GO:0016117">
    <property type="term" value="P:carotenoid biosynthetic process"/>
    <property type="evidence" value="ECO:0007669"/>
    <property type="project" value="UniProtKB-KW"/>
</dbReference>
<evidence type="ECO:0000256" key="16">
    <source>
        <dbReference type="ARBA" id="ARBA00023268"/>
    </source>
</evidence>
<evidence type="ECO:0000256" key="11">
    <source>
        <dbReference type="ARBA" id="ARBA00022692"/>
    </source>
</evidence>
<dbReference type="PANTHER" id="PTHR31480">
    <property type="entry name" value="BIFUNCTIONAL LYCOPENE CYCLASE/PHYTOENE SYNTHASE"/>
    <property type="match status" value="1"/>
</dbReference>
<comment type="pathway">
    <text evidence="4">Carotenoid biosynthesis; phytoene biosynthesis; all-trans-phytoene from geranylgeranyl diphosphate: step 1/1.</text>
</comment>
<keyword evidence="11 19" id="KW-0812">Transmembrane</keyword>
<dbReference type="Proteomes" id="UP000247647">
    <property type="component" value="Unassembled WGS sequence"/>
</dbReference>
<dbReference type="SFLD" id="SFLDG01018">
    <property type="entry name" value="Squalene/Phytoene_Synthase_Lik"/>
    <property type="match status" value="1"/>
</dbReference>
<comment type="subcellular location">
    <subcellularLocation>
        <location evidence="2">Membrane</location>
        <topology evidence="2">Multi-pass membrane protein</topology>
    </subcellularLocation>
</comment>
<protein>
    <recommendedName>
        <fullName evidence="9">Bifunctional lycopene cyclase/phytoene synthase</fullName>
        <ecNumber evidence="8">2.5.1.32</ecNumber>
        <ecNumber evidence="7">5.5.1.19</ecNumber>
    </recommendedName>
</protein>
<evidence type="ECO:0000256" key="4">
    <source>
        <dbReference type="ARBA" id="ARBA00005172"/>
    </source>
</evidence>
<dbReference type="InterPro" id="IPR019845">
    <property type="entry name" value="Squalene/phytoene_synthase_CS"/>
</dbReference>
<evidence type="ECO:0000256" key="3">
    <source>
        <dbReference type="ARBA" id="ARBA00005089"/>
    </source>
</evidence>
<evidence type="ECO:0000256" key="13">
    <source>
        <dbReference type="ARBA" id="ARBA00022989"/>
    </source>
</evidence>
<evidence type="ECO:0000256" key="18">
    <source>
        <dbReference type="ARBA" id="ARBA00029335"/>
    </source>
</evidence>
<feature type="transmembrane region" description="Helical" evidence="19">
    <location>
        <begin position="81"/>
        <end position="106"/>
    </location>
</feature>
<dbReference type="RefSeq" id="XP_025475515.1">
    <property type="nucleotide sequence ID" value="XM_025628213.1"/>
</dbReference>
<gene>
    <name evidence="20" type="ORF">BO87DRAFT_446411</name>
</gene>
<dbReference type="NCBIfam" id="TIGR03462">
    <property type="entry name" value="CarR_dom_SF"/>
    <property type="match status" value="2"/>
</dbReference>
<evidence type="ECO:0000313" key="20">
    <source>
        <dbReference type="EMBL" id="PYH30037.1"/>
    </source>
</evidence>
<dbReference type="SUPFAM" id="SSF48576">
    <property type="entry name" value="Terpenoid synthases"/>
    <property type="match status" value="1"/>
</dbReference>
<name>A0A318Y906_ASPNB</name>
<keyword evidence="12" id="KW-0125">Carotenoid biosynthesis</keyword>
<dbReference type="InterPro" id="IPR002060">
    <property type="entry name" value="Squ/phyt_synthse"/>
</dbReference>
<evidence type="ECO:0000256" key="5">
    <source>
        <dbReference type="ARBA" id="ARBA00008247"/>
    </source>
</evidence>
<dbReference type="Gene3D" id="1.10.600.10">
    <property type="entry name" value="Farnesyl Diphosphate Synthase"/>
    <property type="match status" value="1"/>
</dbReference>
<evidence type="ECO:0000256" key="8">
    <source>
        <dbReference type="ARBA" id="ARBA00012396"/>
    </source>
</evidence>
<dbReference type="GO" id="GO:0016020">
    <property type="term" value="C:membrane"/>
    <property type="evidence" value="ECO:0007669"/>
    <property type="project" value="UniProtKB-SubCell"/>
</dbReference>
<dbReference type="UniPathway" id="UPA00799">
    <property type="reaction ID" value="UER00773"/>
</dbReference>
<evidence type="ECO:0000256" key="9">
    <source>
        <dbReference type="ARBA" id="ARBA00018909"/>
    </source>
</evidence>
<feature type="transmembrane region" description="Helical" evidence="19">
    <location>
        <begin position="183"/>
        <end position="209"/>
    </location>
</feature>
<comment type="catalytic activity">
    <reaction evidence="1">
        <text>2 (2E,6E,10E)-geranylgeranyl diphosphate = 15-cis-phytoene + 2 diphosphate</text>
        <dbReference type="Rhea" id="RHEA:34475"/>
        <dbReference type="ChEBI" id="CHEBI:27787"/>
        <dbReference type="ChEBI" id="CHEBI:33019"/>
        <dbReference type="ChEBI" id="CHEBI:58756"/>
        <dbReference type="EC" id="2.5.1.32"/>
    </reaction>
</comment>
<dbReference type="PROSITE" id="PS01045">
    <property type="entry name" value="SQUALEN_PHYTOEN_SYN_2"/>
    <property type="match status" value="1"/>
</dbReference>
<organism evidence="20 21">
    <name type="scientific">Aspergillus neoniger (strain CBS 115656)</name>
    <dbReference type="NCBI Taxonomy" id="1448310"/>
    <lineage>
        <taxon>Eukaryota</taxon>
        <taxon>Fungi</taxon>
        <taxon>Dikarya</taxon>
        <taxon>Ascomycota</taxon>
        <taxon>Pezizomycotina</taxon>
        <taxon>Eurotiomycetes</taxon>
        <taxon>Eurotiomycetidae</taxon>
        <taxon>Eurotiales</taxon>
        <taxon>Aspergillaceae</taxon>
        <taxon>Aspergillus</taxon>
        <taxon>Aspergillus subgen. Circumdati</taxon>
    </lineage>
</organism>
<evidence type="ECO:0000256" key="15">
    <source>
        <dbReference type="ARBA" id="ARBA00023235"/>
    </source>
</evidence>
<evidence type="ECO:0000256" key="19">
    <source>
        <dbReference type="SAM" id="Phobius"/>
    </source>
</evidence>
<keyword evidence="15" id="KW-0413">Isomerase</keyword>
<dbReference type="InterPro" id="IPR008949">
    <property type="entry name" value="Isoprenoid_synthase_dom_sf"/>
</dbReference>
<dbReference type="AlphaFoldDB" id="A0A318Y906"/>
<dbReference type="UniPathway" id="UPA00802"/>
<sequence length="589" mass="66485">MSRQGPTYLSLNERQITPEHSFSNVPLALGVTALSWPIMTRLDWAKLCTIIGVAVGATIPWDSYLIHNEIFSYNPSALFGYRILLVPVEDLFFVAFQTYNTGMLYLMLTRHLVFPSFLRHVSTLYRALGIIFLAAFTVAGMFCIWHGGRYTYLGFILAWACPILLLQWLLAGGFIVQLPVKMLLISVIPPTLFLWAVDTFALHQGTWVIQAGTKFDWQIWGELDIEEALFFLLTNMMIVFGIAVSDFAIALTHGRLASSPGTINTPLSYNHILHDFVRLPHTLNDDFVASIDESVCRLAISSQSMYIGSAMFQGPLRIDLIMLYSFCRIADDLVDEAGDRKSASDVLDQCTLELESRFTSKVDCVEQGYSKYPELTQAIKNLPATRLRIEPLQRLLEGFRTDLRFDSECNSFPIHSEQDLDNYAYHVAGTVAASMIDLLVHHFPCYAHATNDTVRNETLAAAEMMGRALQLVNIARDIERDIAIGRVYIPTTWLKQEGITPGDVIRGQHTESVERLRERVLIKAQEYHDRSLPALASLPVELQGPLRAVIENYMEIGAALKRGHRSGSVRKLKLSLWRRLLVTYRAMMA</sequence>
<keyword evidence="10" id="KW-0808">Transferase</keyword>
<dbReference type="InterPro" id="IPR044843">
    <property type="entry name" value="Trans_IPPS_bact-type"/>
</dbReference>
<feature type="transmembrane region" description="Helical" evidence="19">
    <location>
        <begin position="127"/>
        <end position="147"/>
    </location>
</feature>
<reference evidence="20" key="1">
    <citation type="submission" date="2016-12" db="EMBL/GenBank/DDBJ databases">
        <title>The genomes of Aspergillus section Nigri reveals drivers in fungal speciation.</title>
        <authorList>
            <consortium name="DOE Joint Genome Institute"/>
            <person name="Vesth T.C."/>
            <person name="Nybo J."/>
            <person name="Theobald S."/>
            <person name="Brandl J."/>
            <person name="Frisvad J.C."/>
            <person name="Nielsen K.F."/>
            <person name="Lyhne E.K."/>
            <person name="Kogle M.E."/>
            <person name="Kuo A."/>
            <person name="Riley R."/>
            <person name="Clum A."/>
            <person name="Nolan M."/>
            <person name="Lipzen A."/>
            <person name="Salamov A."/>
            <person name="Henrissat B."/>
            <person name="Wiebenga A."/>
            <person name="De Vries R.P."/>
            <person name="Grigoriev I.V."/>
            <person name="Mortensen U.H."/>
            <person name="Andersen M.R."/>
            <person name="Baker S.E."/>
        </authorList>
    </citation>
    <scope>NUCLEOTIDE SEQUENCE [LARGE SCALE GENOMIC DNA]</scope>
    <source>
        <strain evidence="20">CBS 115656</strain>
    </source>
</reference>
<evidence type="ECO:0000256" key="14">
    <source>
        <dbReference type="ARBA" id="ARBA00023136"/>
    </source>
</evidence>
<keyword evidence="21" id="KW-1185">Reference proteome</keyword>
<comment type="catalytic activity">
    <reaction evidence="18">
        <text>all-trans-lycopene = gamma-carotene</text>
        <dbReference type="Rhea" id="RHEA:32219"/>
        <dbReference type="ChEBI" id="CHEBI:15948"/>
        <dbReference type="ChEBI" id="CHEBI:27740"/>
        <dbReference type="EC" id="5.5.1.19"/>
    </reaction>
</comment>
<feature type="transmembrane region" description="Helical" evidence="19">
    <location>
        <begin position="229"/>
        <end position="251"/>
    </location>
</feature>
<keyword evidence="14 19" id="KW-0472">Membrane</keyword>
<dbReference type="GO" id="GO:0004311">
    <property type="term" value="F:geranylgeranyl diphosphate synthase activity"/>
    <property type="evidence" value="ECO:0007669"/>
    <property type="project" value="InterPro"/>
</dbReference>
<evidence type="ECO:0000256" key="17">
    <source>
        <dbReference type="ARBA" id="ARBA00029313"/>
    </source>
</evidence>
<keyword evidence="16" id="KW-0511">Multifunctional enzyme</keyword>
<evidence type="ECO:0000256" key="2">
    <source>
        <dbReference type="ARBA" id="ARBA00004141"/>
    </source>
</evidence>
<evidence type="ECO:0000313" key="21">
    <source>
        <dbReference type="Proteomes" id="UP000247647"/>
    </source>
</evidence>
<evidence type="ECO:0000256" key="10">
    <source>
        <dbReference type="ARBA" id="ARBA00022679"/>
    </source>
</evidence>
<keyword evidence="13 19" id="KW-1133">Transmembrane helix</keyword>
<dbReference type="Pfam" id="PF00494">
    <property type="entry name" value="SQS_PSY"/>
    <property type="match status" value="1"/>
</dbReference>
<dbReference type="GeneID" id="37130669"/>
<comment type="similarity">
    <text evidence="6">In the C-terminal section; belongs to the phytoene/squalene synthase family.</text>
</comment>
<comment type="pathway">
    <text evidence="3">Carotenoid biosynthesis; beta-carotene biosynthesis.</text>
</comment>
<dbReference type="GO" id="GO:0051996">
    <property type="term" value="F:squalene synthase [NAD(P)H] activity"/>
    <property type="evidence" value="ECO:0007669"/>
    <property type="project" value="InterPro"/>
</dbReference>
<dbReference type="EC" id="2.5.1.32" evidence="8"/>
<proteinExistence type="inferred from homology"/>
<dbReference type="InterPro" id="IPR017825">
    <property type="entry name" value="Lycopene_cyclase_dom"/>
</dbReference>
<dbReference type="EC" id="5.5.1.19" evidence="7"/>
<evidence type="ECO:0000256" key="7">
    <source>
        <dbReference type="ARBA" id="ARBA00012242"/>
    </source>
</evidence>
<dbReference type="CDD" id="cd00683">
    <property type="entry name" value="Trans_IPPS_HH"/>
    <property type="match status" value="1"/>
</dbReference>
<comment type="catalytic activity">
    <reaction evidence="17">
        <text>gamma-carotene = all-trans-beta-carotene</text>
        <dbReference type="Rhea" id="RHEA:32239"/>
        <dbReference type="ChEBI" id="CHEBI:17579"/>
        <dbReference type="ChEBI" id="CHEBI:27740"/>
        <dbReference type="EC" id="5.5.1.19"/>
    </reaction>
</comment>
<dbReference type="SFLD" id="SFLDG01212">
    <property type="entry name" value="Phytoene_synthase_like"/>
    <property type="match status" value="1"/>
</dbReference>
<feature type="transmembrane region" description="Helical" evidence="19">
    <location>
        <begin position="153"/>
        <end position="176"/>
    </location>
</feature>
<accession>A0A318Y906</accession>
<evidence type="ECO:0000256" key="12">
    <source>
        <dbReference type="ARBA" id="ARBA00022746"/>
    </source>
</evidence>
<dbReference type="GO" id="GO:0045436">
    <property type="term" value="F:lycopene beta cyclase activity"/>
    <property type="evidence" value="ECO:0007669"/>
    <property type="project" value="UniProtKB-ARBA"/>
</dbReference>
<evidence type="ECO:0000256" key="6">
    <source>
        <dbReference type="ARBA" id="ARBA00008406"/>
    </source>
</evidence>
<dbReference type="EMBL" id="KZ821484">
    <property type="protein sequence ID" value="PYH30037.1"/>
    <property type="molecule type" value="Genomic_DNA"/>
</dbReference>
<dbReference type="InterPro" id="IPR033904">
    <property type="entry name" value="Trans_IPPS_HH"/>
</dbReference>
<comment type="similarity">
    <text evidence="5">In the N-terminal section; belongs to the lycopene beta-cyclase family.</text>
</comment>